<evidence type="ECO:0000256" key="5">
    <source>
        <dbReference type="PROSITE-ProRule" id="PRU00176"/>
    </source>
</evidence>
<sequence>MMDPQGQEIVAVGSPAEVPNDPGKMFIGGLSWQTSPGLTKESLREYFSKYGDITEVMVMKDPATRRSSNVVEAPAPLGIPVTGAPRLLVPRGFGFITFADPSSVDKVLAQGTHELDGKKIDPKVAFPRRAHPKMVTRTKKIFVGGLSAPTTLEDVKSYFEQFGPVSNYF</sequence>
<feature type="domain" description="RRM" evidence="6">
    <location>
        <begin position="23"/>
        <end position="129"/>
    </location>
</feature>
<evidence type="ECO:0000256" key="1">
    <source>
        <dbReference type="ARBA" id="ARBA00004496"/>
    </source>
</evidence>
<evidence type="ECO:0000313" key="8">
    <source>
        <dbReference type="RefSeq" id="XP_025832090.1"/>
    </source>
</evidence>
<evidence type="ECO:0000259" key="6">
    <source>
        <dbReference type="PROSITE" id="PS50102"/>
    </source>
</evidence>
<comment type="subcellular location">
    <subcellularLocation>
        <location evidence="1">Cytoplasm</location>
    </subcellularLocation>
</comment>
<keyword evidence="2" id="KW-0963">Cytoplasm</keyword>
<dbReference type="PANTHER" id="PTHR48032">
    <property type="entry name" value="RNA-BINDING PROTEIN MUSASHI HOMOLOG RBP6"/>
    <property type="match status" value="1"/>
</dbReference>
<accession>A0A7F5R800</accession>
<reference evidence="8" key="1">
    <citation type="submission" date="2025-08" db="UniProtKB">
        <authorList>
            <consortium name="RefSeq"/>
        </authorList>
    </citation>
    <scope>IDENTIFICATION</scope>
    <source>
        <tissue evidence="8">Entire body</tissue>
    </source>
</reference>
<dbReference type="Gene3D" id="3.30.70.330">
    <property type="match status" value="2"/>
</dbReference>
<dbReference type="Proteomes" id="UP000192223">
    <property type="component" value="Unplaced"/>
</dbReference>
<dbReference type="InterPro" id="IPR035979">
    <property type="entry name" value="RBD_domain_sf"/>
</dbReference>
<evidence type="ECO:0000313" key="7">
    <source>
        <dbReference type="Proteomes" id="UP000192223"/>
    </source>
</evidence>
<dbReference type="SUPFAM" id="SSF54928">
    <property type="entry name" value="RNA-binding domain, RBD"/>
    <property type="match status" value="2"/>
</dbReference>
<dbReference type="InterPro" id="IPR012677">
    <property type="entry name" value="Nucleotide-bd_a/b_plait_sf"/>
</dbReference>
<dbReference type="InterPro" id="IPR000504">
    <property type="entry name" value="RRM_dom"/>
</dbReference>
<dbReference type="OrthoDB" id="1875751at2759"/>
<dbReference type="GO" id="GO:0006417">
    <property type="term" value="P:regulation of translation"/>
    <property type="evidence" value="ECO:0007669"/>
    <property type="project" value="TreeGrafter"/>
</dbReference>
<gene>
    <name evidence="8" type="primary">LOC108744325</name>
</gene>
<keyword evidence="7" id="KW-1185">Reference proteome</keyword>
<evidence type="ECO:0000256" key="3">
    <source>
        <dbReference type="ARBA" id="ARBA00022737"/>
    </source>
</evidence>
<dbReference type="Pfam" id="PF00076">
    <property type="entry name" value="RRM_1"/>
    <property type="match status" value="1"/>
</dbReference>
<dbReference type="PROSITE" id="PS50102">
    <property type="entry name" value="RRM"/>
    <property type="match status" value="1"/>
</dbReference>
<dbReference type="GO" id="GO:0003729">
    <property type="term" value="F:mRNA binding"/>
    <property type="evidence" value="ECO:0007669"/>
    <property type="project" value="TreeGrafter"/>
</dbReference>
<evidence type="ECO:0000256" key="4">
    <source>
        <dbReference type="ARBA" id="ARBA00022884"/>
    </source>
</evidence>
<dbReference type="GeneID" id="108744325"/>
<dbReference type="SMART" id="SM00360">
    <property type="entry name" value="RRM"/>
    <property type="match status" value="1"/>
</dbReference>
<proteinExistence type="predicted"/>
<dbReference type="KEGG" id="apln:108744325"/>
<name>A0A7F5R800_AGRPL</name>
<dbReference type="PANTHER" id="PTHR48032:SF18">
    <property type="entry name" value="RRM DOMAIN-CONTAINING PROTEIN"/>
    <property type="match status" value="1"/>
</dbReference>
<dbReference type="RefSeq" id="XP_025832090.1">
    <property type="nucleotide sequence ID" value="XM_025976305.1"/>
</dbReference>
<keyword evidence="3" id="KW-0677">Repeat</keyword>
<organism evidence="7 8">
    <name type="scientific">Agrilus planipennis</name>
    <name type="common">Emerald ash borer</name>
    <name type="synonym">Agrilus marcopoli</name>
    <dbReference type="NCBI Taxonomy" id="224129"/>
    <lineage>
        <taxon>Eukaryota</taxon>
        <taxon>Metazoa</taxon>
        <taxon>Ecdysozoa</taxon>
        <taxon>Arthropoda</taxon>
        <taxon>Hexapoda</taxon>
        <taxon>Insecta</taxon>
        <taxon>Pterygota</taxon>
        <taxon>Neoptera</taxon>
        <taxon>Endopterygota</taxon>
        <taxon>Coleoptera</taxon>
        <taxon>Polyphaga</taxon>
        <taxon>Elateriformia</taxon>
        <taxon>Buprestoidea</taxon>
        <taxon>Buprestidae</taxon>
        <taxon>Agrilinae</taxon>
        <taxon>Agrilus</taxon>
    </lineage>
</organism>
<dbReference type="GO" id="GO:0005737">
    <property type="term" value="C:cytoplasm"/>
    <property type="evidence" value="ECO:0007669"/>
    <property type="project" value="UniProtKB-SubCell"/>
</dbReference>
<protein>
    <submittedName>
        <fullName evidence="8">RNA-binding protein Musashi homolog Rbp6 isoform X1</fullName>
    </submittedName>
</protein>
<keyword evidence="4 5" id="KW-0694">RNA-binding</keyword>
<dbReference type="AlphaFoldDB" id="A0A7F5R800"/>
<evidence type="ECO:0000256" key="2">
    <source>
        <dbReference type="ARBA" id="ARBA00022490"/>
    </source>
</evidence>
<dbReference type="InParanoid" id="A0A7F5R800"/>